<accession>A0A556MGZ5</accession>
<keyword evidence="1" id="KW-0732">Signal</keyword>
<evidence type="ECO:0000313" key="3">
    <source>
        <dbReference type="Proteomes" id="UP000318733"/>
    </source>
</evidence>
<reference evidence="2 3" key="1">
    <citation type="submission" date="2019-07" db="EMBL/GenBank/DDBJ databases">
        <authorList>
            <person name="Huq M.A."/>
        </authorList>
    </citation>
    <scope>NUCLEOTIDE SEQUENCE [LARGE SCALE GENOMIC DNA]</scope>
    <source>
        <strain evidence="2 3">MAH-19</strain>
    </source>
</reference>
<evidence type="ECO:0008006" key="4">
    <source>
        <dbReference type="Google" id="ProtNLM"/>
    </source>
</evidence>
<comment type="caution">
    <text evidence="2">The sequence shown here is derived from an EMBL/GenBank/DDBJ whole genome shotgun (WGS) entry which is preliminary data.</text>
</comment>
<dbReference type="RefSeq" id="WP_144249225.1">
    <property type="nucleotide sequence ID" value="NZ_VLPK01000003.1"/>
</dbReference>
<dbReference type="Proteomes" id="UP000318733">
    <property type="component" value="Unassembled WGS sequence"/>
</dbReference>
<dbReference type="EMBL" id="VLPK01000003">
    <property type="protein sequence ID" value="TSJ39187.1"/>
    <property type="molecule type" value="Genomic_DNA"/>
</dbReference>
<gene>
    <name evidence="2" type="ORF">FO440_15600</name>
</gene>
<dbReference type="OrthoDB" id="797882at2"/>
<evidence type="ECO:0000256" key="1">
    <source>
        <dbReference type="SAM" id="SignalP"/>
    </source>
</evidence>
<dbReference type="Gene3D" id="2.40.128.490">
    <property type="entry name" value="Uncharacterised protein PF14869, DUF4488"/>
    <property type="match status" value="1"/>
</dbReference>
<sequence>MKKLPVILILFALLSFKQQPASLKGTWEYRGGKYNYKLSAAPKGYSQQRKYTDAKFDAFLYEPDQPTVKYESGDYTLAGDSCLETQTFCLQDQSMIGKTVHYQYTIIKDTLKLKGTLPNGAVIEDYWVKTK</sequence>
<evidence type="ECO:0000313" key="2">
    <source>
        <dbReference type="EMBL" id="TSJ39187.1"/>
    </source>
</evidence>
<feature type="signal peptide" evidence="1">
    <location>
        <begin position="1"/>
        <end position="21"/>
    </location>
</feature>
<organism evidence="2 3">
    <name type="scientific">Mucilaginibacter corticis</name>
    <dbReference type="NCBI Taxonomy" id="2597670"/>
    <lineage>
        <taxon>Bacteria</taxon>
        <taxon>Pseudomonadati</taxon>
        <taxon>Bacteroidota</taxon>
        <taxon>Sphingobacteriia</taxon>
        <taxon>Sphingobacteriales</taxon>
        <taxon>Sphingobacteriaceae</taxon>
        <taxon>Mucilaginibacter</taxon>
    </lineage>
</organism>
<dbReference type="AlphaFoldDB" id="A0A556MGZ5"/>
<name>A0A556MGZ5_9SPHI</name>
<proteinExistence type="predicted"/>
<feature type="chain" id="PRO_5021983422" description="Lipocalin-like domain-containing protein" evidence="1">
    <location>
        <begin position="22"/>
        <end position="131"/>
    </location>
</feature>
<keyword evidence="3" id="KW-1185">Reference proteome</keyword>
<protein>
    <recommendedName>
        <fullName evidence="4">Lipocalin-like domain-containing protein</fullName>
    </recommendedName>
</protein>